<reference evidence="2 3" key="1">
    <citation type="submission" date="2017-09" db="EMBL/GenBank/DDBJ databases">
        <title>Genome sequence of Lactobacillus brevis D7.</title>
        <authorList>
            <person name="Kwon M.-S."/>
            <person name="Lim S.K."/>
            <person name="Choi H.-J."/>
        </authorList>
    </citation>
    <scope>NUCLEOTIDE SEQUENCE [LARGE SCALE GENOMIC DNA]</scope>
    <source>
        <strain evidence="2 3">D7</strain>
    </source>
</reference>
<keyword evidence="1" id="KW-0732">Signal</keyword>
<feature type="signal peptide" evidence="1">
    <location>
        <begin position="1"/>
        <end position="28"/>
    </location>
</feature>
<proteinExistence type="predicted"/>
<protein>
    <submittedName>
        <fullName evidence="2">Uncharacterized protein</fullName>
    </submittedName>
</protein>
<evidence type="ECO:0000313" key="3">
    <source>
        <dbReference type="Proteomes" id="UP000217918"/>
    </source>
</evidence>
<feature type="chain" id="PRO_5012087904" evidence="1">
    <location>
        <begin position="29"/>
        <end position="163"/>
    </location>
</feature>
<gene>
    <name evidence="2" type="ORF">CNR29_12530</name>
</gene>
<sequence length="163" mass="17890">MRKQLLVGVITGLAAFTLAGMGHETAQAATLPADYQGDWVAYVGKTKHHHVNYYYTARLTLADTSLATQLNVTKNANLSDLTTQVTLQSAVTYQLKTTKKHQVSYKVRTATDNASLGKFSLTKVKVKGQKTTALAFDDGEDDVVYAFRSLNKTHAWGDDVLYS</sequence>
<evidence type="ECO:0000256" key="1">
    <source>
        <dbReference type="SAM" id="SignalP"/>
    </source>
</evidence>
<comment type="caution">
    <text evidence="2">The sequence shown here is derived from an EMBL/GenBank/DDBJ whole genome shotgun (WGS) entry which is preliminary data.</text>
</comment>
<dbReference type="AlphaFoldDB" id="A0A2A3TX64"/>
<dbReference type="Proteomes" id="UP000217918">
    <property type="component" value="Unassembled WGS sequence"/>
</dbReference>
<dbReference type="EMBL" id="NVYO01000001">
    <property type="protein sequence ID" value="PBQ24803.1"/>
    <property type="molecule type" value="Genomic_DNA"/>
</dbReference>
<evidence type="ECO:0000313" key="2">
    <source>
        <dbReference type="EMBL" id="PBQ24803.1"/>
    </source>
</evidence>
<name>A0A2A3TX64_LEVBR</name>
<dbReference type="RefSeq" id="WP_096110423.1">
    <property type="nucleotide sequence ID" value="NZ_NVYO01000001.1"/>
</dbReference>
<accession>A0A2A3TX64</accession>
<organism evidence="2 3">
    <name type="scientific">Levilactobacillus brevis</name>
    <name type="common">Lactobacillus brevis</name>
    <dbReference type="NCBI Taxonomy" id="1580"/>
    <lineage>
        <taxon>Bacteria</taxon>
        <taxon>Bacillati</taxon>
        <taxon>Bacillota</taxon>
        <taxon>Bacilli</taxon>
        <taxon>Lactobacillales</taxon>
        <taxon>Lactobacillaceae</taxon>
        <taxon>Levilactobacillus</taxon>
    </lineage>
</organism>